<dbReference type="EMBL" id="KZ613490">
    <property type="protein sequence ID" value="PMD19287.1"/>
    <property type="molecule type" value="Genomic_DNA"/>
</dbReference>
<reference evidence="2 3" key="1">
    <citation type="submission" date="2016-05" db="EMBL/GenBank/DDBJ databases">
        <title>A degradative enzymes factory behind the ericoid mycorrhizal symbiosis.</title>
        <authorList>
            <consortium name="DOE Joint Genome Institute"/>
            <person name="Martino E."/>
            <person name="Morin E."/>
            <person name="Grelet G."/>
            <person name="Kuo A."/>
            <person name="Kohler A."/>
            <person name="Daghino S."/>
            <person name="Barry K."/>
            <person name="Choi C."/>
            <person name="Cichocki N."/>
            <person name="Clum A."/>
            <person name="Copeland A."/>
            <person name="Hainaut M."/>
            <person name="Haridas S."/>
            <person name="Labutti K."/>
            <person name="Lindquist E."/>
            <person name="Lipzen A."/>
            <person name="Khouja H.-R."/>
            <person name="Murat C."/>
            <person name="Ohm R."/>
            <person name="Olson A."/>
            <person name="Spatafora J."/>
            <person name="Veneault-Fourrey C."/>
            <person name="Henrissat B."/>
            <person name="Grigoriev I."/>
            <person name="Martin F."/>
            <person name="Perotto S."/>
        </authorList>
    </citation>
    <scope>NUCLEOTIDE SEQUENCE [LARGE SCALE GENOMIC DNA]</scope>
    <source>
        <strain evidence="2 3">UAMH 7357</strain>
    </source>
</reference>
<feature type="domain" description="Heterokaryon incompatibility" evidence="1">
    <location>
        <begin position="46"/>
        <end position="189"/>
    </location>
</feature>
<evidence type="ECO:0000313" key="3">
    <source>
        <dbReference type="Proteomes" id="UP000235672"/>
    </source>
</evidence>
<protein>
    <submittedName>
        <fullName evidence="2">HET-domain-containing protein</fullName>
    </submittedName>
</protein>
<name>A0A2J6PZ22_9HELO</name>
<organism evidence="2 3">
    <name type="scientific">Hyaloscypha hepaticicola</name>
    <dbReference type="NCBI Taxonomy" id="2082293"/>
    <lineage>
        <taxon>Eukaryota</taxon>
        <taxon>Fungi</taxon>
        <taxon>Dikarya</taxon>
        <taxon>Ascomycota</taxon>
        <taxon>Pezizomycotina</taxon>
        <taxon>Leotiomycetes</taxon>
        <taxon>Helotiales</taxon>
        <taxon>Hyaloscyphaceae</taxon>
        <taxon>Hyaloscypha</taxon>
    </lineage>
</organism>
<dbReference type="PANTHER" id="PTHR24148:SF73">
    <property type="entry name" value="HET DOMAIN PROTEIN (AFU_ORTHOLOGUE AFUA_8G01020)"/>
    <property type="match status" value="1"/>
</dbReference>
<dbReference type="Pfam" id="PF06985">
    <property type="entry name" value="HET"/>
    <property type="match status" value="1"/>
</dbReference>
<dbReference type="InterPro" id="IPR010730">
    <property type="entry name" value="HET"/>
</dbReference>
<gene>
    <name evidence="2" type="ORF">NA56DRAFT_629141</name>
</gene>
<dbReference type="AlphaFoldDB" id="A0A2J6PZ22"/>
<accession>A0A2J6PZ22</accession>
<dbReference type="PANTHER" id="PTHR24148">
    <property type="entry name" value="ANKYRIN REPEAT DOMAIN-CONTAINING PROTEIN 39 HOMOLOG-RELATED"/>
    <property type="match status" value="1"/>
</dbReference>
<dbReference type="Proteomes" id="UP000235672">
    <property type="component" value="Unassembled WGS sequence"/>
</dbReference>
<proteinExistence type="predicted"/>
<keyword evidence="3" id="KW-1185">Reference proteome</keyword>
<dbReference type="OrthoDB" id="3523604at2759"/>
<dbReference type="InterPro" id="IPR052895">
    <property type="entry name" value="HetReg/Transcr_Mod"/>
</dbReference>
<dbReference type="STRING" id="1745343.A0A2J6PZ22"/>
<evidence type="ECO:0000259" key="1">
    <source>
        <dbReference type="Pfam" id="PF06985"/>
    </source>
</evidence>
<sequence length="205" mass="23000">MGDSDAIFSPIPSRRFRLIEVEPSLSSDTDINCSLTEHNLASAPSYTAISYVWGKPGLTSTIILNGKKTESTGSSHAALKGLRSRWRKKLFWIDAICIDQTSDTDKAEQISIMADIYRNAKQVTIWLGPEENGALALSLVRRLWNRTRLSDAMGSLTSDYSLDAPSPAWEAFRELLQNPWFQRSWVVQEVMSRKVIVQYGDATLD</sequence>
<evidence type="ECO:0000313" key="2">
    <source>
        <dbReference type="EMBL" id="PMD19287.1"/>
    </source>
</evidence>